<comment type="caution">
    <text evidence="4">The sequence shown here is derived from an EMBL/GenBank/DDBJ whole genome shotgun (WGS) entry which is preliminary data.</text>
</comment>
<evidence type="ECO:0000313" key="4">
    <source>
        <dbReference type="EMBL" id="MFC3615311.1"/>
    </source>
</evidence>
<keyword evidence="5" id="KW-1185">Reference proteome</keyword>
<dbReference type="PANTHER" id="PTHR38340">
    <property type="entry name" value="S-LAYER PROTEIN"/>
    <property type="match status" value="1"/>
</dbReference>
<evidence type="ECO:0000313" key="5">
    <source>
        <dbReference type="Proteomes" id="UP001595629"/>
    </source>
</evidence>
<sequence>MTFFVMADSPAGRELHLFDTQTGIARLLEVHTGVFNEGTDFERPKSGVPDPGSGAFAGDIFVFAAAATDVERYELYASDGTENGTRFLTAMTPDDPGRSDPEHFESFDEMALFSAHTAEAGRELWITDGTINGTRLLADIVEGTGSGVRNSYRFVDIDGVSWSKQSGGFQYFWLEDVEAGAALWRTDGTTAGTIELKGSTPSWLEASDSARRYLGLDVGNNMDATVALGDQLIFGAASGDQPNALWITDGTATSLLTDFGGDDDTEIPSNLIEVDGRVFFVTNDSNGNSRTEIWRTDGTPEGTQIFTELAEGTRAAHLTRFGDHLYFRARNADGEGDLGFELYRATLSDGTVELFADTEPGSPSGSIRNLTAVGDRLYFSVNGADYREPWVTDGTAEGTFQLANISASGGSADANDGGYGFFGSGELVYFVARSDDEGDELWMTDGTQQGTRLASALNPGSRGSDPVIFQPVAPDALDLDGTEEADELQGGPGKDTLRGYEGDDRLLGYGGNDSIDAGPGTDTINGGDGDDSLVGGPAAAEDDLRDVIFAGAGNDLADGGGGNDLIYGQEGNDTLAGGFGADELQGQGGNDVITGGALSDLVFGGAGDDFVNGGFGYDRINGGDGADRFFHLGVADHGSDWVQDYDATEGDVLVFGQAATADQFQINLAHTATPDGVRSGDASVQEAFVIYRPTGQIMWALVDGEGQESINLQIGGEVFDLLA</sequence>
<dbReference type="Gene3D" id="2.150.10.10">
    <property type="entry name" value="Serralysin-like metalloprotease, C-terminal"/>
    <property type="match status" value="3"/>
</dbReference>
<dbReference type="Proteomes" id="UP001595629">
    <property type="component" value="Unassembled WGS sequence"/>
</dbReference>
<comment type="subcellular location">
    <subcellularLocation>
        <location evidence="1">Secreted</location>
    </subcellularLocation>
</comment>
<protein>
    <recommendedName>
        <fullName evidence="6">ELWxxDGT repeat-containing protein</fullName>
    </recommendedName>
</protein>
<name>A0ABV7TJV2_9RHOB</name>
<organism evidence="4 5">
    <name type="scientific">Lutimaribacter marinistellae</name>
    <dbReference type="NCBI Taxonomy" id="1820329"/>
    <lineage>
        <taxon>Bacteria</taxon>
        <taxon>Pseudomonadati</taxon>
        <taxon>Pseudomonadota</taxon>
        <taxon>Alphaproteobacteria</taxon>
        <taxon>Rhodobacterales</taxon>
        <taxon>Roseobacteraceae</taxon>
        <taxon>Lutimaribacter</taxon>
    </lineage>
</organism>
<keyword evidence="2" id="KW-0964">Secreted</keyword>
<dbReference type="InterPro" id="IPR011049">
    <property type="entry name" value="Serralysin-like_metalloprot_C"/>
</dbReference>
<evidence type="ECO:0000256" key="2">
    <source>
        <dbReference type="ARBA" id="ARBA00022525"/>
    </source>
</evidence>
<dbReference type="SUPFAM" id="SSF82171">
    <property type="entry name" value="DPP6 N-terminal domain-like"/>
    <property type="match status" value="1"/>
</dbReference>
<dbReference type="InterPro" id="IPR001343">
    <property type="entry name" value="Hemolysn_Ca-bd"/>
</dbReference>
<dbReference type="Pfam" id="PF00353">
    <property type="entry name" value="HemolysinCabind"/>
    <property type="match status" value="3"/>
</dbReference>
<dbReference type="PRINTS" id="PR00313">
    <property type="entry name" value="CABNDNGRPT"/>
</dbReference>
<accession>A0ABV7TJV2</accession>
<proteinExistence type="predicted"/>
<evidence type="ECO:0008006" key="6">
    <source>
        <dbReference type="Google" id="ProtNLM"/>
    </source>
</evidence>
<dbReference type="SUPFAM" id="SSF51120">
    <property type="entry name" value="beta-Roll"/>
    <property type="match status" value="2"/>
</dbReference>
<feature type="region of interest" description="Disordered" evidence="3">
    <location>
        <begin position="508"/>
        <end position="538"/>
    </location>
</feature>
<evidence type="ECO:0000256" key="3">
    <source>
        <dbReference type="SAM" id="MobiDB-lite"/>
    </source>
</evidence>
<evidence type="ECO:0000256" key="1">
    <source>
        <dbReference type="ARBA" id="ARBA00004613"/>
    </source>
</evidence>
<dbReference type="RefSeq" id="WP_386736563.1">
    <property type="nucleotide sequence ID" value="NZ_JBHRXI010000016.1"/>
</dbReference>
<gene>
    <name evidence="4" type="ORF">ACFORG_16250</name>
</gene>
<reference evidence="5" key="1">
    <citation type="journal article" date="2019" name="Int. J. Syst. Evol. Microbiol.">
        <title>The Global Catalogue of Microorganisms (GCM) 10K type strain sequencing project: providing services to taxonomists for standard genome sequencing and annotation.</title>
        <authorList>
            <consortium name="The Broad Institute Genomics Platform"/>
            <consortium name="The Broad Institute Genome Sequencing Center for Infectious Disease"/>
            <person name="Wu L."/>
            <person name="Ma J."/>
        </authorList>
    </citation>
    <scope>NUCLEOTIDE SEQUENCE [LARGE SCALE GENOMIC DNA]</scope>
    <source>
        <strain evidence="5">KCTC 42911</strain>
    </source>
</reference>
<dbReference type="PANTHER" id="PTHR38340:SF1">
    <property type="entry name" value="S-LAYER PROTEIN"/>
    <property type="match status" value="1"/>
</dbReference>
<dbReference type="EMBL" id="JBHRXI010000016">
    <property type="protein sequence ID" value="MFC3615311.1"/>
    <property type="molecule type" value="Genomic_DNA"/>
</dbReference>
<dbReference type="InterPro" id="IPR050557">
    <property type="entry name" value="RTX_toxin/Mannuronan_C5-epim"/>
</dbReference>